<evidence type="ECO:0000313" key="2">
    <source>
        <dbReference type="EMBL" id="KAJ9538356.1"/>
    </source>
</evidence>
<keyword evidence="1" id="KW-1133">Transmembrane helix</keyword>
<accession>A0AA38W7S4</accession>
<keyword evidence="1" id="KW-0472">Membrane</keyword>
<organism evidence="2 3">
    <name type="scientific">Centaurea solstitialis</name>
    <name type="common">yellow star-thistle</name>
    <dbReference type="NCBI Taxonomy" id="347529"/>
    <lineage>
        <taxon>Eukaryota</taxon>
        <taxon>Viridiplantae</taxon>
        <taxon>Streptophyta</taxon>
        <taxon>Embryophyta</taxon>
        <taxon>Tracheophyta</taxon>
        <taxon>Spermatophyta</taxon>
        <taxon>Magnoliopsida</taxon>
        <taxon>eudicotyledons</taxon>
        <taxon>Gunneridae</taxon>
        <taxon>Pentapetalae</taxon>
        <taxon>asterids</taxon>
        <taxon>campanulids</taxon>
        <taxon>Asterales</taxon>
        <taxon>Asteraceae</taxon>
        <taxon>Carduoideae</taxon>
        <taxon>Cardueae</taxon>
        <taxon>Centaureinae</taxon>
        <taxon>Centaurea</taxon>
    </lineage>
</organism>
<keyword evidence="3" id="KW-1185">Reference proteome</keyword>
<comment type="caution">
    <text evidence="2">The sequence shown here is derived from an EMBL/GenBank/DDBJ whole genome shotgun (WGS) entry which is preliminary data.</text>
</comment>
<reference evidence="2" key="1">
    <citation type="submission" date="2023-03" db="EMBL/GenBank/DDBJ databases">
        <title>Chromosome-scale reference genome and RAD-based genetic map of yellow starthistle (Centaurea solstitialis) reveal putative structural variation and QTLs associated with invader traits.</title>
        <authorList>
            <person name="Reatini B."/>
            <person name="Cang F.A."/>
            <person name="Jiang Q."/>
            <person name="Mckibben M.T.W."/>
            <person name="Barker M.S."/>
            <person name="Rieseberg L.H."/>
            <person name="Dlugosch K.M."/>
        </authorList>
    </citation>
    <scope>NUCLEOTIDE SEQUENCE</scope>
    <source>
        <strain evidence="2">CAN-66</strain>
        <tissue evidence="2">Leaf</tissue>
    </source>
</reference>
<dbReference type="EMBL" id="JARYMX010000008">
    <property type="protein sequence ID" value="KAJ9538356.1"/>
    <property type="molecule type" value="Genomic_DNA"/>
</dbReference>
<gene>
    <name evidence="2" type="ORF">OSB04_031089</name>
</gene>
<name>A0AA38W7S4_9ASTR</name>
<protein>
    <submittedName>
        <fullName evidence="2">Uncharacterized protein</fullName>
    </submittedName>
</protein>
<evidence type="ECO:0000256" key="1">
    <source>
        <dbReference type="SAM" id="Phobius"/>
    </source>
</evidence>
<proteinExistence type="predicted"/>
<evidence type="ECO:0000313" key="3">
    <source>
        <dbReference type="Proteomes" id="UP001172457"/>
    </source>
</evidence>
<feature type="transmembrane region" description="Helical" evidence="1">
    <location>
        <begin position="83"/>
        <end position="105"/>
    </location>
</feature>
<dbReference type="AlphaFoldDB" id="A0AA38W7S4"/>
<dbReference type="Proteomes" id="UP001172457">
    <property type="component" value="Chromosome 8"/>
</dbReference>
<keyword evidence="1" id="KW-0812">Transmembrane</keyword>
<sequence length="107" mass="12522">MIIHIGNEEGLKAKIEKVEGVGSVASELIEEEERKELDLWMMIWGNDNNNDKLKKKDIFVSFIGLEGYIRSFKVYKEIYRKTTLWMLTYIIITISFLTSTLEIGWNT</sequence>